<keyword evidence="13" id="KW-0808">Transferase</keyword>
<dbReference type="EC" id="4.4.1.14" evidence="8"/>
<dbReference type="PROSITE" id="PS00105">
    <property type="entry name" value="AA_TRANSFER_CLASS_1"/>
    <property type="match status" value="1"/>
</dbReference>
<evidence type="ECO:0000313" key="13">
    <source>
        <dbReference type="EMBL" id="KAJ4843285.1"/>
    </source>
</evidence>
<evidence type="ECO:0000256" key="4">
    <source>
        <dbReference type="ARBA" id="ARBA00022691"/>
    </source>
</evidence>
<feature type="compositionally biased region" description="Low complexity" evidence="11">
    <location>
        <begin position="63"/>
        <end position="82"/>
    </location>
</feature>
<dbReference type="InterPro" id="IPR015421">
    <property type="entry name" value="PyrdxlP-dep_Trfase_major"/>
</dbReference>
<gene>
    <name evidence="13" type="primary">ACS12</name>
    <name evidence="13" type="ORF">Tsubulata_033714</name>
</gene>
<keyword evidence="3" id="KW-0266">Ethylene biosynthesis</keyword>
<evidence type="ECO:0000256" key="8">
    <source>
        <dbReference type="ARBA" id="ARBA00039053"/>
    </source>
</evidence>
<dbReference type="SUPFAM" id="SSF53383">
    <property type="entry name" value="PLP-dependent transferases"/>
    <property type="match status" value="1"/>
</dbReference>
<protein>
    <recommendedName>
        <fullName evidence="8">1-aminocyclopropane-1-carboxylate synthase</fullName>
        <ecNumber evidence="8">4.4.1.14</ecNumber>
    </recommendedName>
    <alternativeName>
        <fullName evidence="9">S-adenosyl-L-methionine methylthioadenosine-lyase</fullName>
    </alternativeName>
</protein>
<evidence type="ECO:0000256" key="1">
    <source>
        <dbReference type="ARBA" id="ARBA00007441"/>
    </source>
</evidence>
<dbReference type="PANTHER" id="PTHR43795:SF46">
    <property type="entry name" value="AMINOTRANSFERASE ACS12-RELATED"/>
    <property type="match status" value="1"/>
</dbReference>
<dbReference type="AlphaFoldDB" id="A0A9Q0JJS2"/>
<evidence type="ECO:0000256" key="2">
    <source>
        <dbReference type="ARBA" id="ARBA00011738"/>
    </source>
</evidence>
<dbReference type="PRINTS" id="PR00753">
    <property type="entry name" value="ACCSYNTHASE"/>
</dbReference>
<evidence type="ECO:0000256" key="11">
    <source>
        <dbReference type="SAM" id="MobiDB-lite"/>
    </source>
</evidence>
<evidence type="ECO:0000256" key="9">
    <source>
        <dbReference type="ARBA" id="ARBA00042673"/>
    </source>
</evidence>
<comment type="pathway">
    <text evidence="7">Alkene biosynthesis; ethylene biosynthesis via S-adenosyl-L-methionine; ethylene from S-adenosyl-L-methionine: step 1/2.</text>
</comment>
<dbReference type="OrthoDB" id="691673at2759"/>
<reference evidence="13" key="1">
    <citation type="submission" date="2022-02" db="EMBL/GenBank/DDBJ databases">
        <authorList>
            <person name="Henning P.M."/>
            <person name="McCubbin A.G."/>
            <person name="Shore J.S."/>
        </authorList>
    </citation>
    <scope>NUCLEOTIDE SEQUENCE</scope>
    <source>
        <strain evidence="13">F60SS</strain>
        <tissue evidence="13">Leaves</tissue>
    </source>
</reference>
<dbReference type="GO" id="GO:0009835">
    <property type="term" value="P:fruit ripening"/>
    <property type="evidence" value="ECO:0007669"/>
    <property type="project" value="UniProtKB-KW"/>
</dbReference>
<evidence type="ECO:0000256" key="5">
    <source>
        <dbReference type="ARBA" id="ARBA00022898"/>
    </source>
</evidence>
<feature type="compositionally biased region" description="Polar residues" evidence="11">
    <location>
        <begin position="83"/>
        <end position="92"/>
    </location>
</feature>
<dbReference type="PANTHER" id="PTHR43795">
    <property type="entry name" value="BIFUNCTIONAL ASPARTATE AMINOTRANSFERASE AND GLUTAMATE/ASPARTATE-PREPHENATE AMINOTRANSFERASE-RELATED"/>
    <property type="match status" value="1"/>
</dbReference>
<evidence type="ECO:0000256" key="10">
    <source>
        <dbReference type="ARBA" id="ARBA00049554"/>
    </source>
</evidence>
<accession>A0A9Q0JJS2</accession>
<keyword evidence="13" id="KW-0032">Aminotransferase</keyword>
<reference evidence="13" key="2">
    <citation type="journal article" date="2023" name="Plants (Basel)">
        <title>Annotation of the Turnera subulata (Passifloraceae) Draft Genome Reveals the S-Locus Evolved after the Divergence of Turneroideae from Passifloroideae in a Stepwise Manner.</title>
        <authorList>
            <person name="Henning P.M."/>
            <person name="Roalson E.H."/>
            <person name="Mir W."/>
            <person name="McCubbin A.G."/>
            <person name="Shore J.S."/>
        </authorList>
    </citation>
    <scope>NUCLEOTIDE SEQUENCE</scope>
    <source>
        <strain evidence="13">F60SS</strain>
    </source>
</reference>
<feature type="region of interest" description="Disordered" evidence="11">
    <location>
        <begin position="62"/>
        <end position="92"/>
    </location>
</feature>
<comment type="similarity">
    <text evidence="1">Belongs to the class-I pyridoxal-phosphate-dependent aminotransferase family.</text>
</comment>
<keyword evidence="5" id="KW-0663">Pyridoxal phosphate</keyword>
<evidence type="ECO:0000256" key="6">
    <source>
        <dbReference type="ARBA" id="ARBA00033478"/>
    </source>
</evidence>
<feature type="region of interest" description="Disordered" evidence="11">
    <location>
        <begin position="1"/>
        <end position="23"/>
    </location>
</feature>
<dbReference type="GO" id="GO:0030170">
    <property type="term" value="F:pyridoxal phosphate binding"/>
    <property type="evidence" value="ECO:0007669"/>
    <property type="project" value="InterPro"/>
</dbReference>
<comment type="catalytic activity">
    <reaction evidence="10">
        <text>S-adenosyl-L-methionine = 1-aminocyclopropane-1-carboxylate + S-methyl-5'-thioadenosine + H(+)</text>
        <dbReference type="Rhea" id="RHEA:21744"/>
        <dbReference type="ChEBI" id="CHEBI:15378"/>
        <dbReference type="ChEBI" id="CHEBI:17509"/>
        <dbReference type="ChEBI" id="CHEBI:58360"/>
        <dbReference type="ChEBI" id="CHEBI:59789"/>
        <dbReference type="EC" id="4.4.1.14"/>
    </reaction>
</comment>
<dbReference type="Proteomes" id="UP001141552">
    <property type="component" value="Unassembled WGS sequence"/>
</dbReference>
<comment type="caution">
    <text evidence="13">The sequence shown here is derived from an EMBL/GenBank/DDBJ whole genome shotgun (WGS) entry which is preliminary data.</text>
</comment>
<dbReference type="GO" id="GO:0009693">
    <property type="term" value="P:ethylene biosynthetic process"/>
    <property type="evidence" value="ECO:0007669"/>
    <property type="project" value="UniProtKB-KW"/>
</dbReference>
<proteinExistence type="inferred from homology"/>
<dbReference type="GO" id="GO:0004069">
    <property type="term" value="F:L-aspartate:2-oxoglutarate aminotransferase activity"/>
    <property type="evidence" value="ECO:0007669"/>
    <property type="project" value="TreeGrafter"/>
</dbReference>
<evidence type="ECO:0000313" key="14">
    <source>
        <dbReference type="Proteomes" id="UP001141552"/>
    </source>
</evidence>
<organism evidence="13 14">
    <name type="scientific">Turnera subulata</name>
    <dbReference type="NCBI Taxonomy" id="218843"/>
    <lineage>
        <taxon>Eukaryota</taxon>
        <taxon>Viridiplantae</taxon>
        <taxon>Streptophyta</taxon>
        <taxon>Embryophyta</taxon>
        <taxon>Tracheophyta</taxon>
        <taxon>Spermatophyta</taxon>
        <taxon>Magnoliopsida</taxon>
        <taxon>eudicotyledons</taxon>
        <taxon>Gunneridae</taxon>
        <taxon>Pentapetalae</taxon>
        <taxon>rosids</taxon>
        <taxon>fabids</taxon>
        <taxon>Malpighiales</taxon>
        <taxon>Passifloraceae</taxon>
        <taxon>Turnera</taxon>
    </lineage>
</organism>
<evidence type="ECO:0000256" key="3">
    <source>
        <dbReference type="ARBA" id="ARBA00022666"/>
    </source>
</evidence>
<dbReference type="InterPro" id="IPR015424">
    <property type="entry name" value="PyrdxlP-dep_Trfase"/>
</dbReference>
<dbReference type="GO" id="GO:0016847">
    <property type="term" value="F:1-aminocyclopropane-1-carboxylate synthase activity"/>
    <property type="evidence" value="ECO:0007669"/>
    <property type="project" value="UniProtKB-EC"/>
</dbReference>
<evidence type="ECO:0000259" key="12">
    <source>
        <dbReference type="Pfam" id="PF00155"/>
    </source>
</evidence>
<feature type="domain" description="Aminotransferase class I/classII large" evidence="12">
    <location>
        <begin position="144"/>
        <end position="519"/>
    </location>
</feature>
<sequence>MTRPPKSSEPDDDDLPPPRKPAGMRLIVPLQGVVQGRGGLILGSLIPCALVYFLQLYLKRNRPSSSSSPPDPASPTAAAASTNLTDFPRTSSRSNLLRLGSAGPVRVSARAAAIAKPNESPYYIGLDKVSGDQYDRENNPSGIIQLGLSENRLSLDLIERWMSENVADSIMAMEGEDLSINGIAAYQPHDGLMGLKVAMAGFMNQVMGNSVSFDPSQMILTAGATPAIEILCFCLADQGNAFLVPSPYYPGWRTGVELIPVHCRSMDNFLLSVTALDQAYNQARKRGLKVRGILISNPSNPVGNLLPRETLVDILDFAREKNIHIISDEIFAGSVYGAAEFVSMAEIVEDEEEFDKNSVHIVYGLSKDLSLPGFRVGVISSHNERVLAAAKKLTRFSSISAPTQRLLISMLSDRRFIEEYIQTNRKRMKKMYHLFVEGLKELGIGCIESTAGFYCWANMSGLIPSYSEKGELELWDKLLNIAKVNVTPGSDCHCIEPGWFRCCFTTLAQEDIPLVIERIRRVLPIVIAGSHGLLPLKDSAFSFGRPSSVEMAFDDTRQLAIREGVEGEPEKPQASNSSWQFLAFLPRQMELRAYLPSLVSWKTFEFGESNFYSEWIFFERT</sequence>
<keyword evidence="14" id="KW-1185">Reference proteome</keyword>
<dbReference type="InterPro" id="IPR015422">
    <property type="entry name" value="PyrdxlP-dep_Trfase_small"/>
</dbReference>
<evidence type="ECO:0000256" key="7">
    <source>
        <dbReference type="ARBA" id="ARBA00037888"/>
    </source>
</evidence>
<keyword evidence="6" id="KW-0292">Fruit ripening</keyword>
<dbReference type="GO" id="GO:0008793">
    <property type="term" value="F:aromatic-amino-acid transaminase activity"/>
    <property type="evidence" value="ECO:0007669"/>
    <property type="project" value="TreeGrafter"/>
</dbReference>
<comment type="subunit">
    <text evidence="2">Homodimer.</text>
</comment>
<dbReference type="CDD" id="cd00609">
    <property type="entry name" value="AAT_like"/>
    <property type="match status" value="1"/>
</dbReference>
<dbReference type="InterPro" id="IPR004839">
    <property type="entry name" value="Aminotransferase_I/II_large"/>
</dbReference>
<dbReference type="EMBL" id="JAKUCV010002274">
    <property type="protein sequence ID" value="KAJ4843285.1"/>
    <property type="molecule type" value="Genomic_DNA"/>
</dbReference>
<name>A0A9Q0JJS2_9ROSI</name>
<dbReference type="InterPro" id="IPR004838">
    <property type="entry name" value="NHTrfase_class1_PyrdxlP-BS"/>
</dbReference>
<dbReference type="Pfam" id="PF00155">
    <property type="entry name" value="Aminotran_1_2"/>
    <property type="match status" value="1"/>
</dbReference>
<dbReference type="InterPro" id="IPR050478">
    <property type="entry name" value="Ethylene_sulfur-biosynth"/>
</dbReference>
<keyword evidence="4" id="KW-0949">S-adenosyl-L-methionine</keyword>
<feature type="non-terminal residue" evidence="13">
    <location>
        <position position="621"/>
    </location>
</feature>
<dbReference type="Gene3D" id="3.90.1150.10">
    <property type="entry name" value="Aspartate Aminotransferase, domain 1"/>
    <property type="match status" value="1"/>
</dbReference>
<dbReference type="Gene3D" id="3.40.640.10">
    <property type="entry name" value="Type I PLP-dependent aspartate aminotransferase-like (Major domain)"/>
    <property type="match status" value="1"/>
</dbReference>